<dbReference type="Pfam" id="PF00990">
    <property type="entry name" value="GGDEF"/>
    <property type="match status" value="1"/>
</dbReference>
<keyword evidence="1" id="KW-1133">Transmembrane helix</keyword>
<dbReference type="SUPFAM" id="SSF141868">
    <property type="entry name" value="EAL domain-like"/>
    <property type="match status" value="1"/>
</dbReference>
<dbReference type="Pfam" id="PF14827">
    <property type="entry name" value="dCache_3"/>
    <property type="match status" value="1"/>
</dbReference>
<dbReference type="HOGENOM" id="CLU_000445_70_46_7"/>
<dbReference type="SMART" id="SM00267">
    <property type="entry name" value="GGDEF"/>
    <property type="match status" value="1"/>
</dbReference>
<dbReference type="Gene3D" id="3.30.70.270">
    <property type="match status" value="1"/>
</dbReference>
<dbReference type="InterPro" id="IPR035919">
    <property type="entry name" value="EAL_sf"/>
</dbReference>
<dbReference type="EMBL" id="CP000153">
    <property type="protein sequence ID" value="ABB44635.1"/>
    <property type="molecule type" value="Genomic_DNA"/>
</dbReference>
<evidence type="ECO:0000259" key="3">
    <source>
        <dbReference type="PROSITE" id="PS50887"/>
    </source>
</evidence>
<organism evidence="4 5">
    <name type="scientific">Sulfurimonas denitrificans (strain ATCC 33889 / DSM 1251)</name>
    <name type="common">Thiomicrospira denitrificans (strain ATCC 33889 / DSM 1251)</name>
    <dbReference type="NCBI Taxonomy" id="326298"/>
    <lineage>
        <taxon>Bacteria</taxon>
        <taxon>Pseudomonadati</taxon>
        <taxon>Campylobacterota</taxon>
        <taxon>Epsilonproteobacteria</taxon>
        <taxon>Campylobacterales</taxon>
        <taxon>Sulfurimonadaceae</taxon>
        <taxon>Sulfurimonas</taxon>
    </lineage>
</organism>
<keyword evidence="1" id="KW-0472">Membrane</keyword>
<feature type="transmembrane region" description="Helical" evidence="1">
    <location>
        <begin position="284"/>
        <end position="307"/>
    </location>
</feature>
<dbReference type="InterPro" id="IPR029787">
    <property type="entry name" value="Nucleotide_cyclase"/>
</dbReference>
<dbReference type="PROSITE" id="PS50883">
    <property type="entry name" value="EAL"/>
    <property type="match status" value="1"/>
</dbReference>
<dbReference type="InterPro" id="IPR043128">
    <property type="entry name" value="Rev_trsase/Diguanyl_cyclase"/>
</dbReference>
<dbReference type="eggNOG" id="COG2200">
    <property type="taxonomic scope" value="Bacteria"/>
</dbReference>
<dbReference type="RefSeq" id="WP_011372987.1">
    <property type="nucleotide sequence ID" value="NC_007575.1"/>
</dbReference>
<evidence type="ECO:0000313" key="4">
    <source>
        <dbReference type="EMBL" id="ABB44635.1"/>
    </source>
</evidence>
<evidence type="ECO:0000259" key="2">
    <source>
        <dbReference type="PROSITE" id="PS50883"/>
    </source>
</evidence>
<dbReference type="GO" id="GO:0071111">
    <property type="term" value="F:cyclic-guanylate-specific phosphodiesterase activity"/>
    <property type="evidence" value="ECO:0007669"/>
    <property type="project" value="InterPro"/>
</dbReference>
<dbReference type="eggNOG" id="COG2199">
    <property type="taxonomic scope" value="Bacteria"/>
</dbReference>
<keyword evidence="1" id="KW-0812">Transmembrane</keyword>
<protein>
    <submittedName>
        <fullName evidence="4">Diguanylate cyclase/phosphodiesterase</fullName>
    </submittedName>
</protein>
<dbReference type="STRING" id="326298.Suden_1358"/>
<dbReference type="InterPro" id="IPR000160">
    <property type="entry name" value="GGDEF_dom"/>
</dbReference>
<dbReference type="KEGG" id="tdn:Suden_1358"/>
<dbReference type="InterPro" id="IPR001633">
    <property type="entry name" value="EAL_dom"/>
</dbReference>
<evidence type="ECO:0000256" key="1">
    <source>
        <dbReference type="SAM" id="Phobius"/>
    </source>
</evidence>
<dbReference type="PANTHER" id="PTHR33121">
    <property type="entry name" value="CYCLIC DI-GMP PHOSPHODIESTERASE PDEF"/>
    <property type="match status" value="1"/>
</dbReference>
<gene>
    <name evidence="4" type="ordered locus">Suden_1358</name>
</gene>
<dbReference type="Gene3D" id="3.20.20.450">
    <property type="entry name" value="EAL domain"/>
    <property type="match status" value="1"/>
</dbReference>
<accession>Q30QU6</accession>
<dbReference type="PANTHER" id="PTHR33121:SF71">
    <property type="entry name" value="OXYGEN SENSOR PROTEIN DOSP"/>
    <property type="match status" value="1"/>
</dbReference>
<dbReference type="OrthoDB" id="9790732at2"/>
<dbReference type="AlphaFoldDB" id="Q30QU6"/>
<dbReference type="Pfam" id="PF00563">
    <property type="entry name" value="EAL"/>
    <property type="match status" value="1"/>
</dbReference>
<feature type="domain" description="GGDEF" evidence="3">
    <location>
        <begin position="340"/>
        <end position="472"/>
    </location>
</feature>
<dbReference type="SUPFAM" id="SSF55073">
    <property type="entry name" value="Nucleotide cyclase"/>
    <property type="match status" value="1"/>
</dbReference>
<proteinExistence type="predicted"/>
<feature type="transmembrane region" description="Helical" evidence="1">
    <location>
        <begin position="12"/>
        <end position="30"/>
    </location>
</feature>
<sequence>MNIPNRTKRNTLMLALFILLSSSLIAYLFLNYQLKKSINSEFERVVESTHRLFEINLKDEKEYLDISLDELLLSDGLSKAVANGDYKAIDSIVSPYYKKLKQSKKAVNILTFRSEDGITLYRAHKPEFFGDKVSQQRKLIADTNFFKRSFDGFEVGKFEMTYRVTRPIFYNEKYVGNLELGISPEYFLHELNAVFKTELGIAIDKKLLDIFSNKEEKGTVAIDDRYVLIDNKQNLKKYFMDENRSESLYKVSMNISLKNHLSESLGHLIVGFDIRDIAEKNTNFIYMLFFMIALMMFILVGILHFGFNKILKHFSKQVYKDHLTNLKNRYALDDALTSQKSKVLILSNIKEFSLLNELYGVHVGNETLIQVAHAFKEFAQEHSFEVYRISSDEYVLLKNDENFDEDSYSKLTEELHCKINSLNIVIHGVDEIISIEIYSGIAHDHAHSLEDAQMALKKAKKNSLSYMIYSKNVDTKESSQTILNIKKTIKHALEHKNVVPFFQPITDKNGTIVKYEALVRIVEFDNGKKNILSPAEFLDISMKSGSYIKIAKEMLEQSFSIFASRSEKISVNFLPNDFLNPSIMEALIIGIEKFESPNRVVVEITEQEGVENFERLLHVVKKLRDIGILIAIDDFGSGYANYAHILQIKPDYLKIDGSLIKDILEDNESRILVQSIVRFAKELGITTVAEYVETKEIFELLKSYGVDEFQGYYFGRPTDLIGV</sequence>
<feature type="domain" description="EAL" evidence="2">
    <location>
        <begin position="482"/>
        <end position="723"/>
    </location>
</feature>
<dbReference type="Proteomes" id="UP000002714">
    <property type="component" value="Chromosome"/>
</dbReference>
<dbReference type="InterPro" id="IPR050706">
    <property type="entry name" value="Cyclic-di-GMP_PDE-like"/>
</dbReference>
<dbReference type="PROSITE" id="PS50887">
    <property type="entry name" value="GGDEF"/>
    <property type="match status" value="1"/>
</dbReference>
<dbReference type="SMART" id="SM00052">
    <property type="entry name" value="EAL"/>
    <property type="match status" value="1"/>
</dbReference>
<reference evidence="4 5" key="1">
    <citation type="journal article" date="2008" name="Appl. Environ. Microbiol.">
        <title>Genome of the epsilonproteobacterial chemolithoautotroph Sulfurimonas denitrificans.</title>
        <authorList>
            <person name="Sievert S.M."/>
            <person name="Scott K.M."/>
            <person name="Klotz M.G."/>
            <person name="Chain P.S.G."/>
            <person name="Hauser L.J."/>
            <person name="Hemp J."/>
            <person name="Huegler M."/>
            <person name="Land M."/>
            <person name="Lapidus A."/>
            <person name="Larimer F.W."/>
            <person name="Lucas S."/>
            <person name="Malfatti S.A."/>
            <person name="Meyer F."/>
            <person name="Paulsen I.T."/>
            <person name="Ren Q."/>
            <person name="Simon J."/>
            <person name="Bailey K."/>
            <person name="Diaz E."/>
            <person name="Fitzpatrick K.A."/>
            <person name="Glover B."/>
            <person name="Gwatney N."/>
            <person name="Korajkic A."/>
            <person name="Long A."/>
            <person name="Mobberley J.M."/>
            <person name="Pantry S.N."/>
            <person name="Pazder G."/>
            <person name="Peterson S."/>
            <person name="Quintanilla J.D."/>
            <person name="Sprinkle R."/>
            <person name="Stephens J."/>
            <person name="Thomas P."/>
            <person name="Vaughn R."/>
            <person name="Weber M.J."/>
            <person name="Wooten L.L."/>
        </authorList>
    </citation>
    <scope>NUCLEOTIDE SEQUENCE [LARGE SCALE GENOMIC DNA]</scope>
    <source>
        <strain evidence="5">ATCC 33889 / DSM 1251</strain>
    </source>
</reference>
<keyword evidence="5" id="KW-1185">Reference proteome</keyword>
<name>Q30QU6_SULDN</name>
<dbReference type="InterPro" id="IPR029150">
    <property type="entry name" value="dCache_3"/>
</dbReference>
<dbReference type="CDD" id="cd01948">
    <property type="entry name" value="EAL"/>
    <property type="match status" value="1"/>
</dbReference>
<evidence type="ECO:0000313" key="5">
    <source>
        <dbReference type="Proteomes" id="UP000002714"/>
    </source>
</evidence>